<dbReference type="PANTHER" id="PTHR16305:SF28">
    <property type="entry name" value="GUANYLATE CYCLASE DOMAIN-CONTAINING PROTEIN"/>
    <property type="match status" value="1"/>
</dbReference>
<evidence type="ECO:0000256" key="2">
    <source>
        <dbReference type="ARBA" id="ARBA00022840"/>
    </source>
</evidence>
<dbReference type="GO" id="GO:0004016">
    <property type="term" value="F:adenylate cyclase activity"/>
    <property type="evidence" value="ECO:0007669"/>
    <property type="project" value="TreeGrafter"/>
</dbReference>
<dbReference type="InterPro" id="IPR016032">
    <property type="entry name" value="Sig_transdc_resp-reg_C-effctor"/>
</dbReference>
<dbReference type="PRINTS" id="PR00038">
    <property type="entry name" value="HTHLUXR"/>
</dbReference>
<proteinExistence type="predicted"/>
<evidence type="ECO:0000313" key="4">
    <source>
        <dbReference type="EMBL" id="GIF79510.1"/>
    </source>
</evidence>
<dbReference type="PROSITE" id="PS50043">
    <property type="entry name" value="HTH_LUXR_2"/>
    <property type="match status" value="1"/>
</dbReference>
<dbReference type="CDD" id="cd06170">
    <property type="entry name" value="LuxR_C_like"/>
    <property type="match status" value="1"/>
</dbReference>
<keyword evidence="5" id="KW-1185">Reference proteome</keyword>
<comment type="caution">
    <text evidence="4">The sequence shown here is derived from an EMBL/GenBank/DDBJ whole genome shotgun (WGS) entry which is preliminary data.</text>
</comment>
<dbReference type="Proteomes" id="UP000601223">
    <property type="component" value="Unassembled WGS sequence"/>
</dbReference>
<dbReference type="Pfam" id="PF00196">
    <property type="entry name" value="GerE"/>
    <property type="match status" value="1"/>
</dbReference>
<dbReference type="PROSITE" id="PS00622">
    <property type="entry name" value="HTH_LUXR_1"/>
    <property type="match status" value="1"/>
</dbReference>
<dbReference type="GO" id="GO:0003677">
    <property type="term" value="F:DNA binding"/>
    <property type="evidence" value="ECO:0007669"/>
    <property type="project" value="InterPro"/>
</dbReference>
<dbReference type="SUPFAM" id="SSF46894">
    <property type="entry name" value="C-terminal effector domain of the bipartite response regulators"/>
    <property type="match status" value="1"/>
</dbReference>
<name>A0A8J3NFM5_9ACTN</name>
<reference evidence="4 5" key="1">
    <citation type="submission" date="2021-01" db="EMBL/GenBank/DDBJ databases">
        <title>Whole genome shotgun sequence of Catellatospora bangladeshensis NBRC 107357.</title>
        <authorList>
            <person name="Komaki H."/>
            <person name="Tamura T."/>
        </authorList>
    </citation>
    <scope>NUCLEOTIDE SEQUENCE [LARGE SCALE GENOMIC DNA]</scope>
    <source>
        <strain evidence="4 5">NBRC 107357</strain>
    </source>
</reference>
<dbReference type="EMBL" id="BONF01000005">
    <property type="protein sequence ID" value="GIF79510.1"/>
    <property type="molecule type" value="Genomic_DNA"/>
</dbReference>
<evidence type="ECO:0000259" key="3">
    <source>
        <dbReference type="PROSITE" id="PS50043"/>
    </source>
</evidence>
<evidence type="ECO:0000256" key="1">
    <source>
        <dbReference type="ARBA" id="ARBA00022741"/>
    </source>
</evidence>
<evidence type="ECO:0000313" key="5">
    <source>
        <dbReference type="Proteomes" id="UP000601223"/>
    </source>
</evidence>
<dbReference type="RefSeq" id="WP_203741985.1">
    <property type="nucleotide sequence ID" value="NZ_BONF01000005.1"/>
</dbReference>
<accession>A0A8J3NFM5</accession>
<dbReference type="GO" id="GO:0005737">
    <property type="term" value="C:cytoplasm"/>
    <property type="evidence" value="ECO:0007669"/>
    <property type="project" value="TreeGrafter"/>
</dbReference>
<dbReference type="InterPro" id="IPR036388">
    <property type="entry name" value="WH-like_DNA-bd_sf"/>
</dbReference>
<keyword evidence="2" id="KW-0067">ATP-binding</keyword>
<dbReference type="SMART" id="SM00421">
    <property type="entry name" value="HTH_LUXR"/>
    <property type="match status" value="1"/>
</dbReference>
<dbReference type="InterPro" id="IPR000792">
    <property type="entry name" value="Tscrpt_reg_LuxR_C"/>
</dbReference>
<gene>
    <name evidence="4" type="ORF">Cba03nite_08590</name>
</gene>
<feature type="domain" description="HTH luxR-type" evidence="3">
    <location>
        <begin position="485"/>
        <end position="550"/>
    </location>
</feature>
<dbReference type="GO" id="GO:0005524">
    <property type="term" value="F:ATP binding"/>
    <property type="evidence" value="ECO:0007669"/>
    <property type="project" value="UniProtKB-KW"/>
</dbReference>
<dbReference type="AlphaFoldDB" id="A0A8J3NFM5"/>
<keyword evidence="1" id="KW-0547">Nucleotide-binding</keyword>
<protein>
    <recommendedName>
        <fullName evidence="3">HTH luxR-type domain-containing protein</fullName>
    </recommendedName>
</protein>
<dbReference type="PANTHER" id="PTHR16305">
    <property type="entry name" value="TESTICULAR SOLUBLE ADENYLYL CYCLASE"/>
    <property type="match status" value="1"/>
</dbReference>
<sequence length="552" mass="56800">MDHQQAAELLRQRAGRPVAPRLVEQLLRRTDADPTVLEAILDQVDTDADGLHRVPLRWPDELADPARVSMLSLSPDSRAVVGAAAVIGREFDLAILEGVCPGGDVLGGLEDGVTAGLIREQGPQVYAFVRALGREVCYDTLGPRQRAELHERVAAVLARLGALGGVRAATVQELAYHTAEAAALGGRQRLDAAVAAAATAAAAALEDAAYDLAAGYFAQAALFAGRAGWAPEQSGRLLAAAGTARLRGASGAGARDAGRASLTGAIRLGLRAGDHGLVAAAALGLGPRPTLGALAGDAAPPPDPVRLDALRDACATLPATGLPPEQHSAAARLMSRLAYETGRPELARRALDLARTGGDPRAVAEALLAVGGELDQVVREAVALGDEELLARAYDLAAAEAVRRGQTGRAAALLERLAALADLRAAALVRWYALRAAAELAALRGTPDAAAAARALAAGQAVAPAAADAADAALRRWTGPKAGPGRANPAGLTAREREVLVWALRGTPAKEIASALVLGERTVETHLASIYRKLGVRTRIELIRKLGDGSGL</sequence>
<dbReference type="Gene3D" id="1.10.10.10">
    <property type="entry name" value="Winged helix-like DNA-binding domain superfamily/Winged helix DNA-binding domain"/>
    <property type="match status" value="1"/>
</dbReference>
<organism evidence="4 5">
    <name type="scientific">Catellatospora bangladeshensis</name>
    <dbReference type="NCBI Taxonomy" id="310355"/>
    <lineage>
        <taxon>Bacteria</taxon>
        <taxon>Bacillati</taxon>
        <taxon>Actinomycetota</taxon>
        <taxon>Actinomycetes</taxon>
        <taxon>Micromonosporales</taxon>
        <taxon>Micromonosporaceae</taxon>
        <taxon>Catellatospora</taxon>
    </lineage>
</organism>
<dbReference type="GO" id="GO:0006355">
    <property type="term" value="P:regulation of DNA-templated transcription"/>
    <property type="evidence" value="ECO:0007669"/>
    <property type="project" value="InterPro"/>
</dbReference>